<dbReference type="EMBL" id="JACEIK010001139">
    <property type="protein sequence ID" value="MCD7466416.1"/>
    <property type="molecule type" value="Genomic_DNA"/>
</dbReference>
<comment type="caution">
    <text evidence="2">The sequence shown here is derived from an EMBL/GenBank/DDBJ whole genome shotgun (WGS) entry which is preliminary data.</text>
</comment>
<evidence type="ECO:0000256" key="1">
    <source>
        <dbReference type="SAM" id="MobiDB-lite"/>
    </source>
</evidence>
<gene>
    <name evidence="2" type="ORF">HAX54_003071</name>
</gene>
<dbReference type="Proteomes" id="UP000823775">
    <property type="component" value="Unassembled WGS sequence"/>
</dbReference>
<feature type="region of interest" description="Disordered" evidence="1">
    <location>
        <begin position="38"/>
        <end position="68"/>
    </location>
</feature>
<evidence type="ECO:0000313" key="3">
    <source>
        <dbReference type="Proteomes" id="UP000823775"/>
    </source>
</evidence>
<organism evidence="2 3">
    <name type="scientific">Datura stramonium</name>
    <name type="common">Jimsonweed</name>
    <name type="synonym">Common thornapple</name>
    <dbReference type="NCBI Taxonomy" id="4076"/>
    <lineage>
        <taxon>Eukaryota</taxon>
        <taxon>Viridiplantae</taxon>
        <taxon>Streptophyta</taxon>
        <taxon>Embryophyta</taxon>
        <taxon>Tracheophyta</taxon>
        <taxon>Spermatophyta</taxon>
        <taxon>Magnoliopsida</taxon>
        <taxon>eudicotyledons</taxon>
        <taxon>Gunneridae</taxon>
        <taxon>Pentapetalae</taxon>
        <taxon>asterids</taxon>
        <taxon>lamiids</taxon>
        <taxon>Solanales</taxon>
        <taxon>Solanaceae</taxon>
        <taxon>Solanoideae</taxon>
        <taxon>Datureae</taxon>
        <taxon>Datura</taxon>
    </lineage>
</organism>
<keyword evidence="3" id="KW-1185">Reference proteome</keyword>
<feature type="non-terminal residue" evidence="2">
    <location>
        <position position="68"/>
    </location>
</feature>
<accession>A0ABS8T5W1</accession>
<reference evidence="2 3" key="1">
    <citation type="journal article" date="2021" name="BMC Genomics">
        <title>Datura genome reveals duplications of psychoactive alkaloid biosynthetic genes and high mutation rate following tissue culture.</title>
        <authorList>
            <person name="Rajewski A."/>
            <person name="Carter-House D."/>
            <person name="Stajich J."/>
            <person name="Litt A."/>
        </authorList>
    </citation>
    <scope>NUCLEOTIDE SEQUENCE [LARGE SCALE GENOMIC DNA]</scope>
    <source>
        <strain evidence="2">AR-01</strain>
    </source>
</reference>
<evidence type="ECO:0000313" key="2">
    <source>
        <dbReference type="EMBL" id="MCD7466416.1"/>
    </source>
</evidence>
<proteinExistence type="predicted"/>
<protein>
    <submittedName>
        <fullName evidence="2">Uncharacterized protein</fullName>
    </submittedName>
</protein>
<sequence>MIKHEIVSSYYPKKAAGSRFGSLRRECRLILPQRVSHRRPPVSFPSAKFDPKPHLDLTFSTPARRPKK</sequence>
<name>A0ABS8T5W1_DATST</name>